<keyword evidence="3" id="KW-1185">Reference proteome</keyword>
<gene>
    <name evidence="2" type="ORF">GUJ93_ZPchr0007g4313</name>
</gene>
<dbReference type="Proteomes" id="UP000729402">
    <property type="component" value="Unassembled WGS sequence"/>
</dbReference>
<evidence type="ECO:0000313" key="3">
    <source>
        <dbReference type="Proteomes" id="UP000729402"/>
    </source>
</evidence>
<dbReference type="AlphaFoldDB" id="A0A8J5SRW3"/>
<feature type="signal peptide" evidence="1">
    <location>
        <begin position="1"/>
        <end position="18"/>
    </location>
</feature>
<reference evidence="2" key="2">
    <citation type="submission" date="2021-02" db="EMBL/GenBank/DDBJ databases">
        <authorList>
            <person name="Kimball J.A."/>
            <person name="Haas M.W."/>
            <person name="Macchietto M."/>
            <person name="Kono T."/>
            <person name="Duquette J."/>
            <person name="Shao M."/>
        </authorList>
    </citation>
    <scope>NUCLEOTIDE SEQUENCE</scope>
    <source>
        <tissue evidence="2">Fresh leaf tissue</tissue>
    </source>
</reference>
<evidence type="ECO:0000313" key="2">
    <source>
        <dbReference type="EMBL" id="KAG8079055.1"/>
    </source>
</evidence>
<keyword evidence="1" id="KW-0732">Signal</keyword>
<accession>A0A8J5SRW3</accession>
<comment type="caution">
    <text evidence="2">The sequence shown here is derived from an EMBL/GenBank/DDBJ whole genome shotgun (WGS) entry which is preliminary data.</text>
</comment>
<evidence type="ECO:0000256" key="1">
    <source>
        <dbReference type="SAM" id="SignalP"/>
    </source>
</evidence>
<reference evidence="2" key="1">
    <citation type="journal article" date="2021" name="bioRxiv">
        <title>Whole Genome Assembly and Annotation of Northern Wild Rice, Zizania palustris L., Supports a Whole Genome Duplication in the Zizania Genus.</title>
        <authorList>
            <person name="Haas M."/>
            <person name="Kono T."/>
            <person name="Macchietto M."/>
            <person name="Millas R."/>
            <person name="McGilp L."/>
            <person name="Shao M."/>
            <person name="Duquette J."/>
            <person name="Hirsch C.N."/>
            <person name="Kimball J."/>
        </authorList>
    </citation>
    <scope>NUCLEOTIDE SEQUENCE</scope>
    <source>
        <tissue evidence="2">Fresh leaf tissue</tissue>
    </source>
</reference>
<protein>
    <recommendedName>
        <fullName evidence="4">Secreted protein</fullName>
    </recommendedName>
</protein>
<feature type="chain" id="PRO_5035200619" description="Secreted protein" evidence="1">
    <location>
        <begin position="19"/>
        <end position="80"/>
    </location>
</feature>
<sequence length="80" mass="8654">MQLLPLFFLRTTSSFSLAVPSPCAPPPLLVLCCPWLPLLEAPPPLFSLSPPPVSLFSGKPRAAAPARLLALSLQHHHHRS</sequence>
<organism evidence="2 3">
    <name type="scientific">Zizania palustris</name>
    <name type="common">Northern wild rice</name>
    <dbReference type="NCBI Taxonomy" id="103762"/>
    <lineage>
        <taxon>Eukaryota</taxon>
        <taxon>Viridiplantae</taxon>
        <taxon>Streptophyta</taxon>
        <taxon>Embryophyta</taxon>
        <taxon>Tracheophyta</taxon>
        <taxon>Spermatophyta</taxon>
        <taxon>Magnoliopsida</taxon>
        <taxon>Liliopsida</taxon>
        <taxon>Poales</taxon>
        <taxon>Poaceae</taxon>
        <taxon>BOP clade</taxon>
        <taxon>Oryzoideae</taxon>
        <taxon>Oryzeae</taxon>
        <taxon>Zizaniinae</taxon>
        <taxon>Zizania</taxon>
    </lineage>
</organism>
<dbReference type="EMBL" id="JAAALK010000282">
    <property type="protein sequence ID" value="KAG8079055.1"/>
    <property type="molecule type" value="Genomic_DNA"/>
</dbReference>
<proteinExistence type="predicted"/>
<evidence type="ECO:0008006" key="4">
    <source>
        <dbReference type="Google" id="ProtNLM"/>
    </source>
</evidence>
<name>A0A8J5SRW3_ZIZPA</name>